<gene>
    <name evidence="3" type="ORF">CPter91_3637</name>
</gene>
<dbReference type="Proteomes" id="UP000074561">
    <property type="component" value="Chromosome"/>
</dbReference>
<dbReference type="InterPro" id="IPR013597">
    <property type="entry name" value="Mat_intron_G2"/>
</dbReference>
<evidence type="ECO:0000259" key="2">
    <source>
        <dbReference type="PROSITE" id="PS50878"/>
    </source>
</evidence>
<dbReference type="GO" id="GO:0003964">
    <property type="term" value="F:RNA-directed DNA polymerase activity"/>
    <property type="evidence" value="ECO:0007669"/>
    <property type="project" value="UniProtKB-KW"/>
</dbReference>
<dbReference type="SUPFAM" id="SSF56672">
    <property type="entry name" value="DNA/RNA polymerases"/>
    <property type="match status" value="1"/>
</dbReference>
<dbReference type="InterPro" id="IPR051083">
    <property type="entry name" value="GrpII_Intron_Splice-Mob/Def"/>
</dbReference>
<comment type="similarity">
    <text evidence="1">Belongs to the bacterial reverse transcriptase family.</text>
</comment>
<dbReference type="KEGG" id="cpra:CPter91_3637"/>
<dbReference type="PATRIC" id="fig|279113.9.peg.3608"/>
<keyword evidence="3" id="KW-0548">Nucleotidyltransferase</keyword>
<dbReference type="PROSITE" id="PS50878">
    <property type="entry name" value="RT_POL"/>
    <property type="match status" value="1"/>
</dbReference>
<dbReference type="Pfam" id="PF00078">
    <property type="entry name" value="RVT_1"/>
    <property type="match status" value="1"/>
</dbReference>
<dbReference type="AlphaFoldDB" id="A0A127Q7B7"/>
<organism evidence="3 4">
    <name type="scientific">Collimonas pratensis</name>
    <dbReference type="NCBI Taxonomy" id="279113"/>
    <lineage>
        <taxon>Bacteria</taxon>
        <taxon>Pseudomonadati</taxon>
        <taxon>Pseudomonadota</taxon>
        <taxon>Betaproteobacteria</taxon>
        <taxon>Burkholderiales</taxon>
        <taxon>Oxalobacteraceae</taxon>
        <taxon>Collimonas</taxon>
    </lineage>
</organism>
<feature type="domain" description="Reverse transcriptase" evidence="2">
    <location>
        <begin position="1"/>
        <end position="61"/>
    </location>
</feature>
<evidence type="ECO:0000313" key="4">
    <source>
        <dbReference type="Proteomes" id="UP000074561"/>
    </source>
</evidence>
<dbReference type="InterPro" id="IPR043502">
    <property type="entry name" value="DNA/RNA_pol_sf"/>
</dbReference>
<protein>
    <submittedName>
        <fullName evidence="3">Reverse transcriptase family protein</fullName>
    </submittedName>
</protein>
<dbReference type="Pfam" id="PF08388">
    <property type="entry name" value="GIIM"/>
    <property type="match status" value="1"/>
</dbReference>
<dbReference type="EMBL" id="CP013234">
    <property type="protein sequence ID" value="AMP05958.1"/>
    <property type="molecule type" value="Genomic_DNA"/>
</dbReference>
<accession>A0A127Q7B7</accession>
<keyword evidence="3" id="KW-0808">Transferase</keyword>
<name>A0A127Q7B7_9BURK</name>
<dbReference type="PANTHER" id="PTHR34047">
    <property type="entry name" value="NUCLEAR INTRON MATURASE 1, MITOCHONDRIAL-RELATED"/>
    <property type="match status" value="1"/>
</dbReference>
<sequence length="218" mass="25499">MPSTVAYADDFIVTGRSKEFLEQKVRPFIEAFLAERGLALSAEKTRATAIEEGFDFLGINIRRVGSKLLTRPAQKGIQSLCSKLREIVKGNASAKQINVIRQLNPVIRGWAQYHRHGVASEAFGKVDSYLWLLLWRWAKRRHNNKGARWIKAKYFRRIRHRDWIFAANENEGTKEFVALVKASDTLIRRHLKIQSAANPFDPEWHDYFARRQYRRFRD</sequence>
<dbReference type="PANTHER" id="PTHR34047:SF8">
    <property type="entry name" value="PROTEIN YKFC"/>
    <property type="match status" value="1"/>
</dbReference>
<evidence type="ECO:0000256" key="1">
    <source>
        <dbReference type="ARBA" id="ARBA00034120"/>
    </source>
</evidence>
<keyword evidence="3" id="KW-0695">RNA-directed DNA polymerase</keyword>
<evidence type="ECO:0000313" key="3">
    <source>
        <dbReference type="EMBL" id="AMP05958.1"/>
    </source>
</evidence>
<dbReference type="STRING" id="279113.CPter91_3637"/>
<proteinExistence type="inferred from homology"/>
<reference evidence="3 4" key="1">
    <citation type="submission" date="2015-11" db="EMBL/GenBank/DDBJ databases">
        <title>Exploring the genomic traits of fungus-feeding bacterial genus Collimonas.</title>
        <authorList>
            <person name="Song C."/>
            <person name="Schmidt R."/>
            <person name="de Jager V."/>
            <person name="Krzyzanowska D."/>
            <person name="Jongedijk E."/>
            <person name="Cankar K."/>
            <person name="Beekwilder J."/>
            <person name="van Veen A."/>
            <person name="de Boer W."/>
            <person name="van Veen J.A."/>
            <person name="Garbeva P."/>
        </authorList>
    </citation>
    <scope>NUCLEOTIDE SEQUENCE [LARGE SCALE GENOMIC DNA]</scope>
    <source>
        <strain evidence="3 4">Ter91</strain>
    </source>
</reference>
<dbReference type="InterPro" id="IPR000477">
    <property type="entry name" value="RT_dom"/>
</dbReference>